<evidence type="ECO:0000256" key="5">
    <source>
        <dbReference type="ARBA" id="ARBA00037590"/>
    </source>
</evidence>
<dbReference type="GO" id="GO:0006364">
    <property type="term" value="P:rRNA processing"/>
    <property type="evidence" value="ECO:0007669"/>
    <property type="project" value="UniProtKB-ARBA"/>
</dbReference>
<dbReference type="SUPFAM" id="SSF55120">
    <property type="entry name" value="Pseudouridine synthase"/>
    <property type="match status" value="1"/>
</dbReference>
<dbReference type="PROSITE" id="PS01149">
    <property type="entry name" value="PSI_RSU"/>
    <property type="match status" value="1"/>
</dbReference>
<evidence type="ECO:0000259" key="9">
    <source>
        <dbReference type="Pfam" id="PF01479"/>
    </source>
</evidence>
<dbReference type="Pfam" id="PF00849">
    <property type="entry name" value="PseudoU_synth_2"/>
    <property type="match status" value="1"/>
</dbReference>
<keyword evidence="11" id="KW-1185">Reference proteome</keyword>
<dbReference type="InterPro" id="IPR002942">
    <property type="entry name" value="S4_RNA-bd"/>
</dbReference>
<dbReference type="PROSITE" id="PS50889">
    <property type="entry name" value="S4"/>
    <property type="match status" value="1"/>
</dbReference>
<evidence type="ECO:0000256" key="4">
    <source>
        <dbReference type="ARBA" id="ARBA00036749"/>
    </source>
</evidence>
<evidence type="ECO:0000256" key="2">
    <source>
        <dbReference type="ARBA" id="ARBA00022884"/>
    </source>
</evidence>
<evidence type="ECO:0000256" key="1">
    <source>
        <dbReference type="ARBA" id="ARBA00008348"/>
    </source>
</evidence>
<dbReference type="GO" id="GO:0160136">
    <property type="term" value="F:16S rRNA pseudouridine(516) synthase activity"/>
    <property type="evidence" value="ECO:0007669"/>
    <property type="project" value="UniProtKB-EC"/>
</dbReference>
<accession>A0A433SG40</accession>
<dbReference type="SUPFAM" id="SSF55174">
    <property type="entry name" value="Alpha-L RNA-binding motif"/>
    <property type="match status" value="1"/>
</dbReference>
<dbReference type="EMBL" id="PQSP01000001">
    <property type="protein sequence ID" value="RUS67705.1"/>
    <property type="molecule type" value="Genomic_DNA"/>
</dbReference>
<dbReference type="AlphaFoldDB" id="A0A433SG40"/>
<feature type="domain" description="RNA-binding S4" evidence="9">
    <location>
        <begin position="2"/>
        <end position="39"/>
    </location>
</feature>
<protein>
    <recommendedName>
        <fullName evidence="7">Pseudouridine synthase</fullName>
        <ecNumber evidence="7">5.4.99.-</ecNumber>
    </recommendedName>
</protein>
<comment type="similarity">
    <text evidence="1 7">Belongs to the pseudouridine synthase RsuA family.</text>
</comment>
<comment type="caution">
    <text evidence="10">The sequence shown here is derived from an EMBL/GenBank/DDBJ whole genome shotgun (WGS) entry which is preliminary data.</text>
</comment>
<name>A0A433SG40_9BURK</name>
<comment type="catalytic activity">
    <reaction evidence="4">
        <text>uridine(516) in 16S rRNA = pseudouridine(516) in 16S rRNA</text>
        <dbReference type="Rhea" id="RHEA:38867"/>
        <dbReference type="Rhea" id="RHEA-COMP:10089"/>
        <dbReference type="Rhea" id="RHEA-COMP:10090"/>
        <dbReference type="ChEBI" id="CHEBI:65314"/>
        <dbReference type="ChEBI" id="CHEBI:65315"/>
        <dbReference type="EC" id="5.4.99.19"/>
    </reaction>
</comment>
<dbReference type="CDD" id="cd02553">
    <property type="entry name" value="PseudoU_synth_RsuA"/>
    <property type="match status" value="1"/>
</dbReference>
<dbReference type="GO" id="GO:0003723">
    <property type="term" value="F:RNA binding"/>
    <property type="evidence" value="ECO:0007669"/>
    <property type="project" value="UniProtKB-KW"/>
</dbReference>
<dbReference type="Gene3D" id="3.30.70.580">
    <property type="entry name" value="Pseudouridine synthase I, catalytic domain, N-terminal subdomain"/>
    <property type="match status" value="1"/>
</dbReference>
<evidence type="ECO:0000259" key="8">
    <source>
        <dbReference type="Pfam" id="PF00849"/>
    </source>
</evidence>
<proteinExistence type="inferred from homology"/>
<dbReference type="InterPro" id="IPR020094">
    <property type="entry name" value="TruA/RsuA/RluB/E/F_N"/>
</dbReference>
<reference evidence="10 11" key="1">
    <citation type="submission" date="2018-01" db="EMBL/GenBank/DDBJ databases">
        <title>Saezia sanguinis gen. nov., sp. nov., in the order Burkholderiales isolated from human blood.</title>
        <authorList>
            <person name="Medina-Pascual M.J."/>
            <person name="Valdezate S."/>
            <person name="Monzon S."/>
            <person name="Cuesta I."/>
            <person name="Carrasco G."/>
            <person name="Villalon P."/>
            <person name="Saez-Nieto J.A."/>
        </authorList>
    </citation>
    <scope>NUCLEOTIDE SEQUENCE [LARGE SCALE GENOMIC DNA]</scope>
    <source>
        <strain evidence="10 11">CNM695-12</strain>
    </source>
</reference>
<evidence type="ECO:0000313" key="10">
    <source>
        <dbReference type="EMBL" id="RUS67705.1"/>
    </source>
</evidence>
<dbReference type="InterPro" id="IPR000748">
    <property type="entry name" value="PsdUridine_synth_RsuA/RluB/E/F"/>
</dbReference>
<dbReference type="EC" id="5.4.99.-" evidence="7"/>
<dbReference type="PANTHER" id="PTHR47683:SF4">
    <property type="entry name" value="PSEUDOURIDINE SYNTHASE"/>
    <property type="match status" value="1"/>
</dbReference>
<dbReference type="PANTHER" id="PTHR47683">
    <property type="entry name" value="PSEUDOURIDINE SYNTHASE FAMILY PROTEIN-RELATED"/>
    <property type="match status" value="1"/>
</dbReference>
<dbReference type="Proteomes" id="UP000286947">
    <property type="component" value="Unassembled WGS sequence"/>
</dbReference>
<dbReference type="NCBIfam" id="TIGR00093">
    <property type="entry name" value="pseudouridine synthase"/>
    <property type="match status" value="1"/>
</dbReference>
<comment type="function">
    <text evidence="5">Responsible for synthesis of pseudouridine from uracil-516 in 16S ribosomal RNA.</text>
</comment>
<dbReference type="OrthoDB" id="9807213at2"/>
<keyword evidence="2 6" id="KW-0694">RNA-binding</keyword>
<keyword evidence="3 7" id="KW-0413">Isomerase</keyword>
<dbReference type="InterPro" id="IPR042092">
    <property type="entry name" value="PsdUridine_s_RsuA/RluB/E/F_cat"/>
</dbReference>
<evidence type="ECO:0000256" key="7">
    <source>
        <dbReference type="RuleBase" id="RU003887"/>
    </source>
</evidence>
<dbReference type="InterPro" id="IPR006145">
    <property type="entry name" value="PsdUridine_synth_RsuA/RluA"/>
</dbReference>
<dbReference type="Gene3D" id="3.30.70.1560">
    <property type="entry name" value="Alpha-L RNA-binding motif"/>
    <property type="match status" value="1"/>
</dbReference>
<feature type="domain" description="Pseudouridine synthase RsuA/RluA-like" evidence="8">
    <location>
        <begin position="58"/>
        <end position="189"/>
    </location>
</feature>
<gene>
    <name evidence="10" type="primary">rsuA</name>
    <name evidence="10" type="ORF">CUZ56_00181</name>
</gene>
<evidence type="ECO:0000313" key="11">
    <source>
        <dbReference type="Proteomes" id="UP000286947"/>
    </source>
</evidence>
<dbReference type="InterPro" id="IPR020103">
    <property type="entry name" value="PsdUridine_synth_cat_dom_sf"/>
</dbReference>
<dbReference type="GO" id="GO:0001522">
    <property type="term" value="P:pseudouridine synthesis"/>
    <property type="evidence" value="ECO:0007669"/>
    <property type="project" value="InterPro"/>
</dbReference>
<evidence type="ECO:0000256" key="6">
    <source>
        <dbReference type="PROSITE-ProRule" id="PRU00182"/>
    </source>
</evidence>
<dbReference type="InterPro" id="IPR018496">
    <property type="entry name" value="PsdUridine_synth_RsuA/RluB_CS"/>
</dbReference>
<evidence type="ECO:0000256" key="3">
    <source>
        <dbReference type="ARBA" id="ARBA00023235"/>
    </source>
</evidence>
<organism evidence="10 11">
    <name type="scientific">Saezia sanguinis</name>
    <dbReference type="NCBI Taxonomy" id="1965230"/>
    <lineage>
        <taxon>Bacteria</taxon>
        <taxon>Pseudomonadati</taxon>
        <taxon>Pseudomonadota</taxon>
        <taxon>Betaproteobacteria</taxon>
        <taxon>Burkholderiales</taxon>
        <taxon>Saeziaceae</taxon>
        <taxon>Saezia</taxon>
    </lineage>
</organism>
<dbReference type="InterPro" id="IPR050343">
    <property type="entry name" value="RsuA_PseudoU_synthase"/>
</dbReference>
<sequence length="231" mass="25719">MLFSQGFGSRHECRGLCLQGRVALEQQTITDPEMLLEPHEGLLFHVDEQPWPYHAQAYIALHKPAGYECSQKPSHHPSIYTLLPAPLRRRGVQAAGRLDADTTGLLLLSDDGQFIHKAISGKRHLPKTYLVTTKHPVSDTICQQLLRGVQLDDEPAPIAAAACELQHEHQLLLTITTGKYHQVKRMIAAAGNRVTELHRPAVGHFELPPHLKPGAWMWITPEQVFSPAVNA</sequence>
<dbReference type="Pfam" id="PF01479">
    <property type="entry name" value="S4"/>
    <property type="match status" value="1"/>
</dbReference>